<reference evidence="1 2" key="1">
    <citation type="submission" date="2022-12" db="EMBL/GenBank/DDBJ databases">
        <authorList>
            <person name="Muema E."/>
        </authorList>
    </citation>
    <scope>NUCLEOTIDE SEQUENCE [LARGE SCALE GENOMIC DNA]</scope>
    <source>
        <strain evidence="2">1326</strain>
    </source>
</reference>
<gene>
    <name evidence="1" type="ORF">O7A60_13330</name>
</gene>
<evidence type="ECO:0000313" key="1">
    <source>
        <dbReference type="EMBL" id="MEI9409748.1"/>
    </source>
</evidence>
<name>A0ABU8KWU5_9HYPH</name>
<dbReference type="EMBL" id="JAPYKS010000008">
    <property type="protein sequence ID" value="MEI9409748.1"/>
    <property type="molecule type" value="Genomic_DNA"/>
</dbReference>
<accession>A0ABU8KWU5</accession>
<dbReference type="RefSeq" id="WP_337106703.1">
    <property type="nucleotide sequence ID" value="NZ_JAPYKS010000008.1"/>
</dbReference>
<evidence type="ECO:0000313" key="2">
    <source>
        <dbReference type="Proteomes" id="UP001387293"/>
    </source>
</evidence>
<organism evidence="1 2">
    <name type="scientific">Mesorhizobium salmacidum</name>
    <dbReference type="NCBI Taxonomy" id="3015171"/>
    <lineage>
        <taxon>Bacteria</taxon>
        <taxon>Pseudomonadati</taxon>
        <taxon>Pseudomonadota</taxon>
        <taxon>Alphaproteobacteria</taxon>
        <taxon>Hyphomicrobiales</taxon>
        <taxon>Phyllobacteriaceae</taxon>
        <taxon>Mesorhizobium</taxon>
    </lineage>
</organism>
<proteinExistence type="predicted"/>
<dbReference type="Proteomes" id="UP001387293">
    <property type="component" value="Unassembled WGS sequence"/>
</dbReference>
<protein>
    <submittedName>
        <fullName evidence="1">Uncharacterized protein</fullName>
    </submittedName>
</protein>
<keyword evidence="2" id="KW-1185">Reference proteome</keyword>
<sequence length="71" mass="7981">MVESNFTFEPANLPPECSRFFRIDPIEKTGHPVGSAIGRAADHSLLLELERRGMLPVDWRAMLRSGLFLSP</sequence>
<comment type="caution">
    <text evidence="1">The sequence shown here is derived from an EMBL/GenBank/DDBJ whole genome shotgun (WGS) entry which is preliminary data.</text>
</comment>